<dbReference type="PANTHER" id="PTHR23167:SF46">
    <property type="entry name" value="EPS15 HOMOLOGY DOMAIN CONTAINING PROTEIN-BINDING PROTEIN 1, ISOFORM F"/>
    <property type="match status" value="1"/>
</dbReference>
<dbReference type="InterPro" id="IPR001715">
    <property type="entry name" value="CH_dom"/>
</dbReference>
<dbReference type="SMART" id="SM00033">
    <property type="entry name" value="CH"/>
    <property type="match status" value="1"/>
</dbReference>
<feature type="compositionally biased region" description="Low complexity" evidence="1">
    <location>
        <begin position="187"/>
        <end position="196"/>
    </location>
</feature>
<dbReference type="AlphaFoldDB" id="A0A0D3KPX1"/>
<dbReference type="RefSeq" id="XP_005790235.1">
    <property type="nucleotide sequence ID" value="XM_005790178.1"/>
</dbReference>
<dbReference type="GeneID" id="17283076"/>
<evidence type="ECO:0000259" key="2">
    <source>
        <dbReference type="PROSITE" id="PS50021"/>
    </source>
</evidence>
<feature type="domain" description="Calponin-homology (CH)" evidence="2">
    <location>
        <begin position="6"/>
        <end position="117"/>
    </location>
</feature>
<dbReference type="PaxDb" id="2903-EOD37806"/>
<dbReference type="eggNOG" id="KOG4678">
    <property type="taxonomic scope" value="Eukaryota"/>
</dbReference>
<dbReference type="Proteomes" id="UP000013827">
    <property type="component" value="Unassembled WGS sequence"/>
</dbReference>
<feature type="region of interest" description="Disordered" evidence="1">
    <location>
        <begin position="377"/>
        <end position="406"/>
    </location>
</feature>
<dbReference type="HOGENOM" id="CLU_317954_0_0_1"/>
<dbReference type="PANTHER" id="PTHR23167">
    <property type="entry name" value="CALPONIN HOMOLOGY DOMAIN-CONTAINING PROTEIN DDB_G0272472-RELATED"/>
    <property type="match status" value="1"/>
</dbReference>
<organism evidence="3 4">
    <name type="scientific">Emiliania huxleyi (strain CCMP1516)</name>
    <dbReference type="NCBI Taxonomy" id="280463"/>
    <lineage>
        <taxon>Eukaryota</taxon>
        <taxon>Haptista</taxon>
        <taxon>Haptophyta</taxon>
        <taxon>Prymnesiophyceae</taxon>
        <taxon>Isochrysidales</taxon>
        <taxon>Noelaerhabdaceae</taxon>
        <taxon>Emiliania</taxon>
    </lineage>
</organism>
<dbReference type="SUPFAM" id="SSF47576">
    <property type="entry name" value="Calponin-homology domain, CH-domain"/>
    <property type="match status" value="1"/>
</dbReference>
<evidence type="ECO:0000256" key="1">
    <source>
        <dbReference type="SAM" id="MobiDB-lite"/>
    </source>
</evidence>
<feature type="compositionally biased region" description="Basic and acidic residues" evidence="1">
    <location>
        <begin position="149"/>
        <end position="168"/>
    </location>
</feature>
<name>A0A0D3KPX1_EMIH1</name>
<feature type="compositionally biased region" description="Basic residues" evidence="1">
    <location>
        <begin position="281"/>
        <end position="295"/>
    </location>
</feature>
<feature type="region of interest" description="Disordered" evidence="1">
    <location>
        <begin position="279"/>
        <end position="361"/>
    </location>
</feature>
<feature type="compositionally biased region" description="Basic and acidic residues" evidence="1">
    <location>
        <begin position="496"/>
        <end position="517"/>
    </location>
</feature>
<feature type="region of interest" description="Disordered" evidence="1">
    <location>
        <begin position="420"/>
        <end position="522"/>
    </location>
</feature>
<feature type="compositionally biased region" description="Basic and acidic residues" evidence="1">
    <location>
        <begin position="351"/>
        <end position="361"/>
    </location>
</feature>
<dbReference type="Gene3D" id="1.10.418.10">
    <property type="entry name" value="Calponin-like domain"/>
    <property type="match status" value="1"/>
</dbReference>
<sequence>MPPKKGLDQEALLRWAKAETSGYPLVQVTNWQSSWNDGLAFCALLHRRFPEDIGSFDALTNATPEARAANFELAFGVAERRLDVDRLLDVEDMMATYPKPDKKCMVLYAVTLNKAIAEKFGSASGSGAAPAPAAASKKEAAKAKAAAAKAEKEAEAERARAEKEERIARSRAKAAATKAGKAREAQEQTASSAASAADRLTRLAGKSGDAPSPSPTGARMPSIAAAARALTWAKKAKGSPAPVKGAVARAALALEGGSPAAERGPGGLAHLRARAAAARSAKARIRAGVKLRKRAPAAPAKPAGGEGVMSRLQPTAAGTAAAARSDGSAAPSGGSSSASHTGQVRPSLEASRLRERKEKEKADKIALLKARAAAARVAKARVEEESARRSAGEAAAGEAAPPAVVSPVASRAAPGFLSQIRTGGFLRSKPSPAPSPSPSPVPSPVGKRAAVSLAVSKKLSAEISNAPPRGSMAERLQAYDAAEAAQPSTSTPLRPSPDKEGVEVHDRRSVADREAKATDALSEFRAARLSLRTGEPKRGGAAAAAVAVPPLKVTRIDGVKSAREALEQYLEQMVSASETSDSESGSSSDEGEEEELPPPPPGGPLWSPSELLGFGGLTAMQFAQADADADGRVTQSELQAMPSPRAELLAALAAPATKTGRVAASGALTPRLKLQLLRETLAKRRSSSAPGRRPFPGAEGGGGDASAGNASAPGLRAGRGVASEQENDERNDDIRSEAKAGSGAGDSSERSEGESSQSSESDSSDGDADAEERLGLMGWMRNVGKVGGKVGKVRLRSASERVAPRPKLAVGAISHLRPGPVDSKRRLSQRLPSFLHELEDAALRRDLETWAGSRKLPGEAVELLLAAGVQDVAEIKHLRGGDALASPPVMEQFPIELRDKVEQAVQAERYSYATLD</sequence>
<feature type="region of interest" description="Disordered" evidence="1">
    <location>
        <begin position="570"/>
        <end position="610"/>
    </location>
</feature>
<feature type="region of interest" description="Disordered" evidence="1">
    <location>
        <begin position="149"/>
        <end position="196"/>
    </location>
</feature>
<feature type="compositionally biased region" description="Pro residues" evidence="1">
    <location>
        <begin position="431"/>
        <end position="443"/>
    </location>
</feature>
<reference evidence="4" key="1">
    <citation type="journal article" date="2013" name="Nature">
        <title>Pan genome of the phytoplankton Emiliania underpins its global distribution.</title>
        <authorList>
            <person name="Read B.A."/>
            <person name="Kegel J."/>
            <person name="Klute M.J."/>
            <person name="Kuo A."/>
            <person name="Lefebvre S.C."/>
            <person name="Maumus F."/>
            <person name="Mayer C."/>
            <person name="Miller J."/>
            <person name="Monier A."/>
            <person name="Salamov A."/>
            <person name="Young J."/>
            <person name="Aguilar M."/>
            <person name="Claverie J.M."/>
            <person name="Frickenhaus S."/>
            <person name="Gonzalez K."/>
            <person name="Herman E.K."/>
            <person name="Lin Y.C."/>
            <person name="Napier J."/>
            <person name="Ogata H."/>
            <person name="Sarno A.F."/>
            <person name="Shmutz J."/>
            <person name="Schroeder D."/>
            <person name="de Vargas C."/>
            <person name="Verret F."/>
            <person name="von Dassow P."/>
            <person name="Valentin K."/>
            <person name="Van de Peer Y."/>
            <person name="Wheeler G."/>
            <person name="Dacks J.B."/>
            <person name="Delwiche C.F."/>
            <person name="Dyhrman S.T."/>
            <person name="Glockner G."/>
            <person name="John U."/>
            <person name="Richards T."/>
            <person name="Worden A.Z."/>
            <person name="Zhang X."/>
            <person name="Grigoriev I.V."/>
            <person name="Allen A.E."/>
            <person name="Bidle K."/>
            <person name="Borodovsky M."/>
            <person name="Bowler C."/>
            <person name="Brownlee C."/>
            <person name="Cock J.M."/>
            <person name="Elias M."/>
            <person name="Gladyshev V.N."/>
            <person name="Groth M."/>
            <person name="Guda C."/>
            <person name="Hadaegh A."/>
            <person name="Iglesias-Rodriguez M.D."/>
            <person name="Jenkins J."/>
            <person name="Jones B.M."/>
            <person name="Lawson T."/>
            <person name="Leese F."/>
            <person name="Lindquist E."/>
            <person name="Lobanov A."/>
            <person name="Lomsadze A."/>
            <person name="Malik S.B."/>
            <person name="Marsh M.E."/>
            <person name="Mackinder L."/>
            <person name="Mock T."/>
            <person name="Mueller-Roeber B."/>
            <person name="Pagarete A."/>
            <person name="Parker M."/>
            <person name="Probert I."/>
            <person name="Quesneville H."/>
            <person name="Raines C."/>
            <person name="Rensing S.A."/>
            <person name="Riano-Pachon D.M."/>
            <person name="Richier S."/>
            <person name="Rokitta S."/>
            <person name="Shiraiwa Y."/>
            <person name="Soanes D.M."/>
            <person name="van der Giezen M."/>
            <person name="Wahlund T.M."/>
            <person name="Williams B."/>
            <person name="Wilson W."/>
            <person name="Wolfe G."/>
            <person name="Wurch L.L."/>
        </authorList>
    </citation>
    <scope>NUCLEOTIDE SEQUENCE</scope>
</reference>
<dbReference type="PROSITE" id="PS00018">
    <property type="entry name" value="EF_HAND_1"/>
    <property type="match status" value="1"/>
</dbReference>
<dbReference type="Pfam" id="PF00307">
    <property type="entry name" value="CH"/>
    <property type="match status" value="1"/>
</dbReference>
<reference evidence="3" key="2">
    <citation type="submission" date="2024-10" db="UniProtKB">
        <authorList>
            <consortium name="EnsemblProtists"/>
        </authorList>
    </citation>
    <scope>IDENTIFICATION</scope>
</reference>
<dbReference type="KEGG" id="ehx:EMIHUDRAFT_454797"/>
<feature type="region of interest" description="Disordered" evidence="1">
    <location>
        <begin position="679"/>
        <end position="776"/>
    </location>
</feature>
<protein>
    <recommendedName>
        <fullName evidence="2">Calponin-homology (CH) domain-containing protein</fullName>
    </recommendedName>
</protein>
<evidence type="ECO:0000313" key="4">
    <source>
        <dbReference type="Proteomes" id="UP000013827"/>
    </source>
</evidence>
<feature type="compositionally biased region" description="Low complexity" evidence="1">
    <location>
        <begin position="316"/>
        <end position="339"/>
    </location>
</feature>
<dbReference type="InterPro" id="IPR050540">
    <property type="entry name" value="F-actin_Monoox_Mical"/>
</dbReference>
<feature type="compositionally biased region" description="Basic and acidic residues" evidence="1">
    <location>
        <begin position="380"/>
        <end position="391"/>
    </location>
</feature>
<feature type="compositionally biased region" description="Low complexity" evidence="1">
    <location>
        <begin position="392"/>
        <end position="406"/>
    </location>
</feature>
<keyword evidence="4" id="KW-1185">Reference proteome</keyword>
<proteinExistence type="predicted"/>
<accession>A0A0D3KPX1</accession>
<dbReference type="EnsemblProtists" id="EOD37806">
    <property type="protein sequence ID" value="EOD37806"/>
    <property type="gene ID" value="EMIHUDRAFT_454797"/>
</dbReference>
<evidence type="ECO:0000313" key="3">
    <source>
        <dbReference type="EnsemblProtists" id="EOD37806"/>
    </source>
</evidence>
<dbReference type="InterPro" id="IPR036872">
    <property type="entry name" value="CH_dom_sf"/>
</dbReference>
<dbReference type="PROSITE" id="PS50021">
    <property type="entry name" value="CH"/>
    <property type="match status" value="1"/>
</dbReference>
<dbReference type="InterPro" id="IPR018247">
    <property type="entry name" value="EF_Hand_1_Ca_BS"/>
</dbReference>